<dbReference type="InParanoid" id="A0A0C3JPD0"/>
<sequence>SDLWLEFNICIYPSLYPSVLPLSYGICRSTEFSISYNFSQSPLYPWCCER</sequence>
<reference evidence="2" key="2">
    <citation type="submission" date="2015-01" db="EMBL/GenBank/DDBJ databases">
        <title>Evolutionary Origins and Diversification of the Mycorrhizal Mutualists.</title>
        <authorList>
            <consortium name="DOE Joint Genome Institute"/>
            <consortium name="Mycorrhizal Genomics Consortium"/>
            <person name="Kohler A."/>
            <person name="Kuo A."/>
            <person name="Nagy L.G."/>
            <person name="Floudas D."/>
            <person name="Copeland A."/>
            <person name="Barry K.W."/>
            <person name="Cichocki N."/>
            <person name="Veneault-Fourrey C."/>
            <person name="LaButti K."/>
            <person name="Lindquist E.A."/>
            <person name="Lipzen A."/>
            <person name="Lundell T."/>
            <person name="Morin E."/>
            <person name="Murat C."/>
            <person name="Riley R."/>
            <person name="Ohm R."/>
            <person name="Sun H."/>
            <person name="Tunlid A."/>
            <person name="Henrissat B."/>
            <person name="Grigoriev I.V."/>
            <person name="Hibbett D.S."/>
            <person name="Martin F."/>
        </authorList>
    </citation>
    <scope>NUCLEOTIDE SEQUENCE [LARGE SCALE GENOMIC DNA]</scope>
    <source>
        <strain evidence="2">Marx 270</strain>
    </source>
</reference>
<evidence type="ECO:0000313" key="2">
    <source>
        <dbReference type="Proteomes" id="UP000054217"/>
    </source>
</evidence>
<dbReference type="Proteomes" id="UP000054217">
    <property type="component" value="Unassembled WGS sequence"/>
</dbReference>
<feature type="non-terminal residue" evidence="1">
    <location>
        <position position="1"/>
    </location>
</feature>
<protein>
    <submittedName>
        <fullName evidence="1">Uncharacterized protein</fullName>
    </submittedName>
</protein>
<accession>A0A0C3JPD0</accession>
<proteinExistence type="predicted"/>
<evidence type="ECO:0000313" key="1">
    <source>
        <dbReference type="EMBL" id="KIO11063.1"/>
    </source>
</evidence>
<name>A0A0C3JPD0_PISTI</name>
<reference evidence="1 2" key="1">
    <citation type="submission" date="2014-04" db="EMBL/GenBank/DDBJ databases">
        <authorList>
            <consortium name="DOE Joint Genome Institute"/>
            <person name="Kuo A."/>
            <person name="Kohler A."/>
            <person name="Costa M.D."/>
            <person name="Nagy L.G."/>
            <person name="Floudas D."/>
            <person name="Copeland A."/>
            <person name="Barry K.W."/>
            <person name="Cichocki N."/>
            <person name="Veneault-Fourrey C."/>
            <person name="LaButti K."/>
            <person name="Lindquist E.A."/>
            <person name="Lipzen A."/>
            <person name="Lundell T."/>
            <person name="Morin E."/>
            <person name="Murat C."/>
            <person name="Sun H."/>
            <person name="Tunlid A."/>
            <person name="Henrissat B."/>
            <person name="Grigoriev I.V."/>
            <person name="Hibbett D.S."/>
            <person name="Martin F."/>
            <person name="Nordberg H.P."/>
            <person name="Cantor M.N."/>
            <person name="Hua S.X."/>
        </authorList>
    </citation>
    <scope>NUCLEOTIDE SEQUENCE [LARGE SCALE GENOMIC DNA]</scope>
    <source>
        <strain evidence="1 2">Marx 270</strain>
    </source>
</reference>
<dbReference type="EMBL" id="KN831950">
    <property type="protein sequence ID" value="KIO11063.1"/>
    <property type="molecule type" value="Genomic_DNA"/>
</dbReference>
<dbReference type="AlphaFoldDB" id="A0A0C3JPD0"/>
<keyword evidence="2" id="KW-1185">Reference proteome</keyword>
<dbReference type="HOGENOM" id="CLU_3129918_0_0_1"/>
<gene>
    <name evidence="1" type="ORF">M404DRAFT_994733</name>
</gene>
<organism evidence="1 2">
    <name type="scientific">Pisolithus tinctorius Marx 270</name>
    <dbReference type="NCBI Taxonomy" id="870435"/>
    <lineage>
        <taxon>Eukaryota</taxon>
        <taxon>Fungi</taxon>
        <taxon>Dikarya</taxon>
        <taxon>Basidiomycota</taxon>
        <taxon>Agaricomycotina</taxon>
        <taxon>Agaricomycetes</taxon>
        <taxon>Agaricomycetidae</taxon>
        <taxon>Boletales</taxon>
        <taxon>Sclerodermatineae</taxon>
        <taxon>Pisolithaceae</taxon>
        <taxon>Pisolithus</taxon>
    </lineage>
</organism>